<evidence type="ECO:0000313" key="3">
    <source>
        <dbReference type="EMBL" id="GBF35545.1"/>
    </source>
</evidence>
<dbReference type="Gene3D" id="3.90.950.10">
    <property type="match status" value="1"/>
</dbReference>
<dbReference type="GO" id="GO:0009143">
    <property type="term" value="P:nucleoside triphosphate catabolic process"/>
    <property type="evidence" value="ECO:0007669"/>
    <property type="project" value="InterPro"/>
</dbReference>
<dbReference type="CDD" id="cd00515">
    <property type="entry name" value="HAM1"/>
    <property type="match status" value="1"/>
</dbReference>
<comment type="caution">
    <text evidence="3">The sequence shown here is derived from an EMBL/GenBank/DDBJ whole genome shotgun (WGS) entry which is preliminary data.</text>
</comment>
<dbReference type="InterPro" id="IPR029001">
    <property type="entry name" value="ITPase-like_fam"/>
</dbReference>
<name>A0A2L2XH60_9FIRM</name>
<evidence type="ECO:0000313" key="4">
    <source>
        <dbReference type="Proteomes" id="UP000239549"/>
    </source>
</evidence>
<dbReference type="GO" id="GO:0047429">
    <property type="term" value="F:nucleoside triphosphate diphosphatase activity"/>
    <property type="evidence" value="ECO:0007669"/>
    <property type="project" value="InterPro"/>
</dbReference>
<dbReference type="PANTHER" id="PTHR11067:SF9">
    <property type="entry name" value="INOSINE TRIPHOSPHATE PYROPHOSPHATASE"/>
    <property type="match status" value="1"/>
</dbReference>
<proteinExistence type="inferred from homology"/>
<accession>A0A2L2XH60</accession>
<dbReference type="PANTHER" id="PTHR11067">
    <property type="entry name" value="INOSINE TRIPHOSPHATE PYROPHOSPHATASE/HAM1 PROTEIN"/>
    <property type="match status" value="1"/>
</dbReference>
<dbReference type="AlphaFoldDB" id="A0A2L2XH60"/>
<keyword evidence="2" id="KW-0378">Hydrolase</keyword>
<organism evidence="3 4">
    <name type="scientific">Desulfocucumis palustris</name>
    <dbReference type="NCBI Taxonomy" id="1898651"/>
    <lineage>
        <taxon>Bacteria</taxon>
        <taxon>Bacillati</taxon>
        <taxon>Bacillota</taxon>
        <taxon>Clostridia</taxon>
        <taxon>Eubacteriales</taxon>
        <taxon>Desulfocucumaceae</taxon>
        <taxon>Desulfocucumis</taxon>
    </lineage>
</organism>
<reference evidence="4" key="1">
    <citation type="submission" date="2018-02" db="EMBL/GenBank/DDBJ databases">
        <title>Genome sequence of Desulfocucumis palustris strain NAW-5.</title>
        <authorList>
            <person name="Watanabe M."/>
            <person name="Kojima H."/>
            <person name="Fukui M."/>
        </authorList>
    </citation>
    <scope>NUCLEOTIDE SEQUENCE [LARGE SCALE GENOMIC DNA]</scope>
    <source>
        <strain evidence="4">NAW-5</strain>
    </source>
</reference>
<sequence>MGILRFVSSSELKITEYRELLQPVEFAPLQLIIRETFSDDPRDVVREKVLKAYETKRAPLFVDHTGLFIDELGGIPGPFTQLFWKRMNVDGLLSLIHCKDSRGALVRTTIGYCDGRQIHYFEGEVRGTIAREPAGCVSTWMCLFIPDGFDITMAEMTREQKNAFSHRRLAADKFKQYLTNPAGGVPPVR</sequence>
<dbReference type="RefSeq" id="WP_104373606.1">
    <property type="nucleotide sequence ID" value="NZ_BFAV01000172.1"/>
</dbReference>
<gene>
    <name evidence="3" type="ORF">DCCM_4674</name>
</gene>
<evidence type="ECO:0000256" key="2">
    <source>
        <dbReference type="ARBA" id="ARBA00022801"/>
    </source>
</evidence>
<dbReference type="SUPFAM" id="SSF52972">
    <property type="entry name" value="ITPase-like"/>
    <property type="match status" value="1"/>
</dbReference>
<dbReference type="Pfam" id="PF01725">
    <property type="entry name" value="Ham1p_like"/>
    <property type="match status" value="1"/>
</dbReference>
<dbReference type="Proteomes" id="UP000239549">
    <property type="component" value="Unassembled WGS sequence"/>
</dbReference>
<dbReference type="EMBL" id="BFAV01000172">
    <property type="protein sequence ID" value="GBF35545.1"/>
    <property type="molecule type" value="Genomic_DNA"/>
</dbReference>
<evidence type="ECO:0000256" key="1">
    <source>
        <dbReference type="ARBA" id="ARBA00008023"/>
    </source>
</evidence>
<dbReference type="GO" id="GO:0005737">
    <property type="term" value="C:cytoplasm"/>
    <property type="evidence" value="ECO:0007669"/>
    <property type="project" value="TreeGrafter"/>
</dbReference>
<dbReference type="OrthoDB" id="9795331at2"/>
<keyword evidence="4" id="KW-1185">Reference proteome</keyword>
<comment type="similarity">
    <text evidence="1">Belongs to the HAM1 NTPase family.</text>
</comment>
<protein>
    <submittedName>
        <fullName evidence="3">Nucleoside 5-triphosphatase RdgB</fullName>
    </submittedName>
</protein>
<dbReference type="InterPro" id="IPR002637">
    <property type="entry name" value="RdgB/HAM1"/>
</dbReference>